<dbReference type="PANTHER" id="PTHR37806">
    <property type="entry name" value="LMO0724 PROTEIN"/>
    <property type="match status" value="1"/>
</dbReference>
<proteinExistence type="predicted"/>
<accession>A0A2H0V6T4</accession>
<dbReference type="PANTHER" id="PTHR37806:SF1">
    <property type="entry name" value="PEPTIDASE C39-LIKE DOMAIN-CONTAINING PROTEIN"/>
    <property type="match status" value="1"/>
</dbReference>
<evidence type="ECO:0000259" key="1">
    <source>
        <dbReference type="PROSITE" id="PS50990"/>
    </source>
</evidence>
<gene>
    <name evidence="2" type="ORF">COT95_02425</name>
</gene>
<dbReference type="InterPro" id="IPR005074">
    <property type="entry name" value="Peptidase_C39"/>
</dbReference>
<dbReference type="PROSITE" id="PS50990">
    <property type="entry name" value="PEPTIDASE_C39"/>
    <property type="match status" value="1"/>
</dbReference>
<dbReference type="GO" id="GO:0016020">
    <property type="term" value="C:membrane"/>
    <property type="evidence" value="ECO:0007669"/>
    <property type="project" value="InterPro"/>
</dbReference>
<feature type="domain" description="Peptidase C39" evidence="1">
    <location>
        <begin position="10"/>
        <end position="140"/>
    </location>
</feature>
<dbReference type="GO" id="GO:0008233">
    <property type="term" value="F:peptidase activity"/>
    <property type="evidence" value="ECO:0007669"/>
    <property type="project" value="InterPro"/>
</dbReference>
<dbReference type="Pfam" id="PF03412">
    <property type="entry name" value="Peptidase_C39"/>
    <property type="match status" value="1"/>
</dbReference>
<dbReference type="AlphaFoldDB" id="A0A2H0V6T4"/>
<comment type="caution">
    <text evidence="2">The sequence shown here is derived from an EMBL/GenBank/DDBJ whole genome shotgun (WGS) entry which is preliminary data.</text>
</comment>
<reference evidence="3" key="1">
    <citation type="submission" date="2017-09" db="EMBL/GenBank/DDBJ databases">
        <title>Depth-based differentiation of microbial function through sediment-hosted aquifers and enrichment of novel symbionts in the deep terrestrial subsurface.</title>
        <authorList>
            <person name="Probst A.J."/>
            <person name="Ladd B."/>
            <person name="Jarett J.K."/>
            <person name="Geller-Mcgrath D.E."/>
            <person name="Sieber C.M.K."/>
            <person name="Emerson J.B."/>
            <person name="Anantharaman K."/>
            <person name="Thomas B.C."/>
            <person name="Malmstrom R."/>
            <person name="Stieglmeier M."/>
            <person name="Klingl A."/>
            <person name="Woyke T."/>
            <person name="Ryan C.M."/>
            <person name="Banfield J.F."/>
        </authorList>
    </citation>
    <scope>NUCLEOTIDE SEQUENCE [LARGE SCALE GENOMIC DNA]</scope>
</reference>
<dbReference type="GO" id="GO:0005524">
    <property type="term" value="F:ATP binding"/>
    <property type="evidence" value="ECO:0007669"/>
    <property type="project" value="InterPro"/>
</dbReference>
<dbReference type="Gene3D" id="3.90.70.10">
    <property type="entry name" value="Cysteine proteinases"/>
    <property type="match status" value="1"/>
</dbReference>
<evidence type="ECO:0000313" key="2">
    <source>
        <dbReference type="EMBL" id="PIR94761.1"/>
    </source>
</evidence>
<name>A0A2H0V6T4_9BACT</name>
<dbReference type="Proteomes" id="UP000228614">
    <property type="component" value="Unassembled WGS sequence"/>
</dbReference>
<sequence>MRIKVPFHKQKTIYNCGPAALQIIFNYFGISITQTELEKKLETDPDNGTSHKKIIEVAREYGLFCYVNNDSSLKEVYYFLQQRLPAIVNFIEPSNDESHYAVIIGINKQSVLLNDPWNGKNFKIKKKEFDKRWHNEEGTNKRWIIVFAKEDFALGKQYLPK</sequence>
<organism evidence="2 3">
    <name type="scientific">Candidatus Falkowbacteria bacterium CG10_big_fil_rev_8_21_14_0_10_37_6</name>
    <dbReference type="NCBI Taxonomy" id="1974563"/>
    <lineage>
        <taxon>Bacteria</taxon>
        <taxon>Candidatus Falkowiibacteriota</taxon>
    </lineage>
</organism>
<dbReference type="GO" id="GO:0006508">
    <property type="term" value="P:proteolysis"/>
    <property type="evidence" value="ECO:0007669"/>
    <property type="project" value="InterPro"/>
</dbReference>
<protein>
    <recommendedName>
        <fullName evidence="1">Peptidase C39 domain-containing protein</fullName>
    </recommendedName>
</protein>
<evidence type="ECO:0000313" key="3">
    <source>
        <dbReference type="Proteomes" id="UP000228614"/>
    </source>
</evidence>
<dbReference type="EMBL" id="PFAN01000119">
    <property type="protein sequence ID" value="PIR94761.1"/>
    <property type="molecule type" value="Genomic_DNA"/>
</dbReference>